<dbReference type="Pfam" id="PF00189">
    <property type="entry name" value="Ribosomal_S3_C"/>
    <property type="match status" value="1"/>
</dbReference>
<sequence>MNAIKNVLKNNYRNSELDEFLKEELKDAGFGGADIQKSPLGTRLTLYVTRPGLVIGRKGSGIRDLTSKLEVKFGLSNPQISVVEVDVPELNPKIMCNRLAQLIERGTAFRRAALWTVNTVKNAGALGVEVTISGKLRSERAHFEKHSAGIIPKSGNMADKVVREGIANVLTKMGIMGIRLKIAIKDATPPEFELLSMHKEHATNDNEIDAKVVDKSSSTQEEETTGKNKPKEILENTGEINK</sequence>
<dbReference type="SUPFAM" id="SSF54821">
    <property type="entry name" value="Ribosomal protein S3 C-terminal domain"/>
    <property type="match status" value="1"/>
</dbReference>
<comment type="similarity">
    <text evidence="1 6">Belongs to the universal ribosomal protein uS3 family.</text>
</comment>
<keyword evidence="2 6" id="KW-0699">rRNA-binding</keyword>
<dbReference type="InterPro" id="IPR004044">
    <property type="entry name" value="KH_dom_type_2"/>
</dbReference>
<dbReference type="InterPro" id="IPR005703">
    <property type="entry name" value="Ribosomal_uS3_euk/arc"/>
</dbReference>
<dbReference type="AlphaFoldDB" id="A0A484IHK8"/>
<gene>
    <name evidence="9" type="primary">rpsC</name>
    <name evidence="6" type="synonym">rps3</name>
    <name evidence="9" type="ORF">NFRAN_3174</name>
</gene>
<evidence type="ECO:0000256" key="3">
    <source>
        <dbReference type="ARBA" id="ARBA00022884"/>
    </source>
</evidence>
<dbReference type="GO" id="GO:0003735">
    <property type="term" value="F:structural constituent of ribosome"/>
    <property type="evidence" value="ECO:0007669"/>
    <property type="project" value="UniProtKB-UniRule"/>
</dbReference>
<evidence type="ECO:0000256" key="7">
    <source>
        <dbReference type="SAM" id="MobiDB-lite"/>
    </source>
</evidence>
<evidence type="ECO:0000256" key="6">
    <source>
        <dbReference type="HAMAP-Rule" id="MF_01309"/>
    </source>
</evidence>
<keyword evidence="3 6" id="KW-0694">RNA-binding</keyword>
<dbReference type="PANTHER" id="PTHR11760">
    <property type="entry name" value="30S/40S RIBOSOMAL PROTEIN S3"/>
    <property type="match status" value="1"/>
</dbReference>
<dbReference type="NCBIfam" id="TIGR01008">
    <property type="entry name" value="uS3_euk_arch"/>
    <property type="match status" value="1"/>
</dbReference>
<dbReference type="PANTHER" id="PTHR11760:SF32">
    <property type="entry name" value="SMALL RIBOSOMAL SUBUNIT PROTEIN US3"/>
    <property type="match status" value="1"/>
</dbReference>
<keyword evidence="10" id="KW-1185">Reference proteome</keyword>
<dbReference type="InterPro" id="IPR015946">
    <property type="entry name" value="KH_dom-like_a/b"/>
</dbReference>
<dbReference type="InterPro" id="IPR009019">
    <property type="entry name" value="KH_sf_prok-type"/>
</dbReference>
<organism evidence="9 10">
    <name type="scientific">Candidatus Nitrosocosmicus franklandianus</name>
    <dbReference type="NCBI Taxonomy" id="1798806"/>
    <lineage>
        <taxon>Archaea</taxon>
        <taxon>Nitrososphaerota</taxon>
        <taxon>Nitrososphaeria</taxon>
        <taxon>Nitrososphaerales</taxon>
        <taxon>Nitrososphaeraceae</taxon>
        <taxon>Candidatus Nitrosocosmicus</taxon>
    </lineage>
</organism>
<evidence type="ECO:0000256" key="2">
    <source>
        <dbReference type="ARBA" id="ARBA00022730"/>
    </source>
</evidence>
<dbReference type="GO" id="GO:0006412">
    <property type="term" value="P:translation"/>
    <property type="evidence" value="ECO:0007669"/>
    <property type="project" value="UniProtKB-UniRule"/>
</dbReference>
<dbReference type="KEGG" id="nfn:NFRAN_3174"/>
<evidence type="ECO:0000256" key="4">
    <source>
        <dbReference type="ARBA" id="ARBA00022980"/>
    </source>
</evidence>
<comment type="subunit">
    <text evidence="6">Part of the 30S ribosomal subunit.</text>
</comment>
<comment type="function">
    <text evidence="6">Binds the lower part of the 30S subunit head.</text>
</comment>
<dbReference type="PROSITE" id="PS50823">
    <property type="entry name" value="KH_TYPE_2"/>
    <property type="match status" value="1"/>
</dbReference>
<dbReference type="HAMAP" id="MF_01309_A">
    <property type="entry name" value="Ribosomal_uS3_A"/>
    <property type="match status" value="1"/>
</dbReference>
<reference evidence="9 10" key="1">
    <citation type="submission" date="2019-02" db="EMBL/GenBank/DDBJ databases">
        <authorList>
            <person name="Lehtovirta-Morley E L."/>
        </authorList>
    </citation>
    <scope>NUCLEOTIDE SEQUENCE [LARGE SCALE GENOMIC DNA]</scope>
    <source>
        <strain evidence="9">NFRAN1</strain>
    </source>
</reference>
<dbReference type="OrthoDB" id="9126at2157"/>
<dbReference type="Gene3D" id="3.30.300.20">
    <property type="match status" value="1"/>
</dbReference>
<feature type="domain" description="KH type-2" evidence="8">
    <location>
        <begin position="17"/>
        <end position="86"/>
    </location>
</feature>
<keyword evidence="4 6" id="KW-0689">Ribosomal protein</keyword>
<keyword evidence="5 6" id="KW-0687">Ribonucleoprotein</keyword>
<evidence type="ECO:0000313" key="9">
    <source>
        <dbReference type="EMBL" id="VFJ15492.1"/>
    </source>
</evidence>
<dbReference type="Pfam" id="PF07650">
    <property type="entry name" value="KH_2"/>
    <property type="match status" value="1"/>
</dbReference>
<accession>A0A484IHK8</accession>
<dbReference type="InterPro" id="IPR004087">
    <property type="entry name" value="KH_dom"/>
</dbReference>
<feature type="region of interest" description="Disordered" evidence="7">
    <location>
        <begin position="204"/>
        <end position="242"/>
    </location>
</feature>
<evidence type="ECO:0000259" key="8">
    <source>
        <dbReference type="PROSITE" id="PS50823"/>
    </source>
</evidence>
<name>A0A484IHK8_9ARCH</name>
<dbReference type="Proteomes" id="UP000294299">
    <property type="component" value="Chromosome NFRAN"/>
</dbReference>
<dbReference type="EMBL" id="LR216287">
    <property type="protein sequence ID" value="VFJ15492.1"/>
    <property type="molecule type" value="Genomic_DNA"/>
</dbReference>
<dbReference type="SUPFAM" id="SSF54814">
    <property type="entry name" value="Prokaryotic type KH domain (KH-domain type II)"/>
    <property type="match status" value="1"/>
</dbReference>
<dbReference type="NCBIfam" id="NF003219">
    <property type="entry name" value="PRK04191.1"/>
    <property type="match status" value="1"/>
</dbReference>
<dbReference type="InterPro" id="IPR057258">
    <property type="entry name" value="Ribosomal_uS3"/>
</dbReference>
<feature type="compositionally biased region" description="Basic and acidic residues" evidence="7">
    <location>
        <begin position="204"/>
        <end position="214"/>
    </location>
</feature>
<evidence type="ECO:0000256" key="1">
    <source>
        <dbReference type="ARBA" id="ARBA00010761"/>
    </source>
</evidence>
<dbReference type="InterPro" id="IPR027488">
    <property type="entry name" value="Ribosomal_uS3_arc"/>
</dbReference>
<dbReference type="CDD" id="cd02411">
    <property type="entry name" value="KH-II_30S_S3_arch"/>
    <property type="match status" value="1"/>
</dbReference>
<protein>
    <recommendedName>
        <fullName evidence="6">Small ribosomal subunit protein uS3</fullName>
    </recommendedName>
</protein>
<dbReference type="FunFam" id="3.30.300.20:FF:000001">
    <property type="entry name" value="30S ribosomal protein S3"/>
    <property type="match status" value="1"/>
</dbReference>
<dbReference type="InterPro" id="IPR001351">
    <property type="entry name" value="Ribosomal_uS3_C"/>
</dbReference>
<evidence type="ECO:0000313" key="10">
    <source>
        <dbReference type="Proteomes" id="UP000294299"/>
    </source>
</evidence>
<dbReference type="SMART" id="SM00322">
    <property type="entry name" value="KH"/>
    <property type="match status" value="1"/>
</dbReference>
<proteinExistence type="inferred from homology"/>
<feature type="compositionally biased region" description="Basic and acidic residues" evidence="7">
    <location>
        <begin position="224"/>
        <end position="234"/>
    </location>
</feature>
<dbReference type="InterPro" id="IPR036419">
    <property type="entry name" value="Ribosomal_S3_C_sf"/>
</dbReference>
<dbReference type="GO" id="GO:0019843">
    <property type="term" value="F:rRNA binding"/>
    <property type="evidence" value="ECO:0007669"/>
    <property type="project" value="UniProtKB-UniRule"/>
</dbReference>
<evidence type="ECO:0000256" key="5">
    <source>
        <dbReference type="ARBA" id="ARBA00023274"/>
    </source>
</evidence>
<dbReference type="GO" id="GO:0022627">
    <property type="term" value="C:cytosolic small ribosomal subunit"/>
    <property type="evidence" value="ECO:0007669"/>
    <property type="project" value="UniProtKB-UniRule"/>
</dbReference>
<dbReference type="Gene3D" id="3.30.1140.32">
    <property type="entry name" value="Ribosomal protein S3, C-terminal domain"/>
    <property type="match status" value="1"/>
</dbReference>